<name>A0A371GG48_MUCPR</name>
<protein>
    <submittedName>
        <fullName evidence="2">Uncharacterized protein</fullName>
    </submittedName>
</protein>
<keyword evidence="1" id="KW-0732">Signal</keyword>
<accession>A0A371GG48</accession>
<dbReference type="AlphaFoldDB" id="A0A371GG48"/>
<organism evidence="2 3">
    <name type="scientific">Mucuna pruriens</name>
    <name type="common">Velvet bean</name>
    <name type="synonym">Dolichos pruriens</name>
    <dbReference type="NCBI Taxonomy" id="157652"/>
    <lineage>
        <taxon>Eukaryota</taxon>
        <taxon>Viridiplantae</taxon>
        <taxon>Streptophyta</taxon>
        <taxon>Embryophyta</taxon>
        <taxon>Tracheophyta</taxon>
        <taxon>Spermatophyta</taxon>
        <taxon>Magnoliopsida</taxon>
        <taxon>eudicotyledons</taxon>
        <taxon>Gunneridae</taxon>
        <taxon>Pentapetalae</taxon>
        <taxon>rosids</taxon>
        <taxon>fabids</taxon>
        <taxon>Fabales</taxon>
        <taxon>Fabaceae</taxon>
        <taxon>Papilionoideae</taxon>
        <taxon>50 kb inversion clade</taxon>
        <taxon>NPAAA clade</taxon>
        <taxon>indigoferoid/millettioid clade</taxon>
        <taxon>Phaseoleae</taxon>
        <taxon>Mucuna</taxon>
    </lineage>
</organism>
<feature type="chain" id="PRO_5016704988" evidence="1">
    <location>
        <begin position="19"/>
        <end position="138"/>
    </location>
</feature>
<dbReference type="Proteomes" id="UP000257109">
    <property type="component" value="Unassembled WGS sequence"/>
</dbReference>
<comment type="caution">
    <text evidence="2">The sequence shown here is derived from an EMBL/GenBank/DDBJ whole genome shotgun (WGS) entry which is preliminary data.</text>
</comment>
<gene>
    <name evidence="2" type="ORF">CR513_28758</name>
</gene>
<evidence type="ECO:0000313" key="2">
    <source>
        <dbReference type="EMBL" id="RDX89511.1"/>
    </source>
</evidence>
<evidence type="ECO:0000313" key="3">
    <source>
        <dbReference type="Proteomes" id="UP000257109"/>
    </source>
</evidence>
<proteinExistence type="predicted"/>
<feature type="signal peptide" evidence="1">
    <location>
        <begin position="1"/>
        <end position="18"/>
    </location>
</feature>
<evidence type="ECO:0000256" key="1">
    <source>
        <dbReference type="SAM" id="SignalP"/>
    </source>
</evidence>
<reference evidence="2" key="1">
    <citation type="submission" date="2018-05" db="EMBL/GenBank/DDBJ databases">
        <title>Draft genome of Mucuna pruriens seed.</title>
        <authorList>
            <person name="Nnadi N.E."/>
            <person name="Vos R."/>
            <person name="Hasami M.H."/>
            <person name="Devisetty U.K."/>
            <person name="Aguiy J.C."/>
        </authorList>
    </citation>
    <scope>NUCLEOTIDE SEQUENCE [LARGE SCALE GENOMIC DNA]</scope>
    <source>
        <strain evidence="2">JCA_2017</strain>
    </source>
</reference>
<dbReference type="EMBL" id="QJKJ01005649">
    <property type="protein sequence ID" value="RDX89511.1"/>
    <property type="molecule type" value="Genomic_DNA"/>
</dbReference>
<feature type="non-terminal residue" evidence="2">
    <location>
        <position position="1"/>
    </location>
</feature>
<sequence>MLTFHPLALVYFIGGTQCFGTTSRQSRSDCANPRSATDERLAIVVRIVVDLAIFYMIFLCMTRSSSNILYELDPEIDRNLRRLRKVRSSIVSNSSNSNSVANFDNTIFATNDFDFSEYKKFDINPDSNLVVRNFQESE</sequence>
<keyword evidence="3" id="KW-1185">Reference proteome</keyword>